<organism evidence="9 10">
    <name type="scientific">Streptomyces camponoticapitis</name>
    <dbReference type="NCBI Taxonomy" id="1616125"/>
    <lineage>
        <taxon>Bacteria</taxon>
        <taxon>Bacillati</taxon>
        <taxon>Actinomycetota</taxon>
        <taxon>Actinomycetes</taxon>
        <taxon>Kitasatosporales</taxon>
        <taxon>Streptomycetaceae</taxon>
        <taxon>Streptomyces</taxon>
    </lineage>
</organism>
<dbReference type="Gene3D" id="1.10.3720.10">
    <property type="entry name" value="MetI-like"/>
    <property type="match status" value="1"/>
</dbReference>
<evidence type="ECO:0000313" key="10">
    <source>
        <dbReference type="Proteomes" id="UP000660265"/>
    </source>
</evidence>
<dbReference type="EMBL" id="BMMV01000015">
    <property type="protein sequence ID" value="GGK08577.1"/>
    <property type="molecule type" value="Genomic_DNA"/>
</dbReference>
<dbReference type="RefSeq" id="WP_189109389.1">
    <property type="nucleotide sequence ID" value="NZ_BMMV01000015.1"/>
</dbReference>
<name>A0ABQ2EEQ4_9ACTN</name>
<dbReference type="InterPro" id="IPR051393">
    <property type="entry name" value="ABC_transporter_permease"/>
</dbReference>
<feature type="transmembrane region" description="Helical" evidence="7">
    <location>
        <begin position="229"/>
        <end position="249"/>
    </location>
</feature>
<comment type="similarity">
    <text evidence="7">Belongs to the binding-protein-dependent transport system permease family.</text>
</comment>
<feature type="domain" description="ABC transmembrane type-1" evidence="8">
    <location>
        <begin position="90"/>
        <end position="304"/>
    </location>
</feature>
<dbReference type="PANTHER" id="PTHR30193">
    <property type="entry name" value="ABC TRANSPORTER PERMEASE PROTEIN"/>
    <property type="match status" value="1"/>
</dbReference>
<evidence type="ECO:0000256" key="4">
    <source>
        <dbReference type="ARBA" id="ARBA00022692"/>
    </source>
</evidence>
<gene>
    <name evidence="9" type="ORF">GCM10011583_45710</name>
</gene>
<evidence type="ECO:0000256" key="7">
    <source>
        <dbReference type="RuleBase" id="RU363032"/>
    </source>
</evidence>
<dbReference type="PROSITE" id="PS50928">
    <property type="entry name" value="ABC_TM1"/>
    <property type="match status" value="1"/>
</dbReference>
<keyword evidence="6 7" id="KW-0472">Membrane</keyword>
<feature type="transmembrane region" description="Helical" evidence="7">
    <location>
        <begin position="127"/>
        <end position="148"/>
    </location>
</feature>
<dbReference type="InterPro" id="IPR035906">
    <property type="entry name" value="MetI-like_sf"/>
</dbReference>
<keyword evidence="5 7" id="KW-1133">Transmembrane helix</keyword>
<evidence type="ECO:0000256" key="1">
    <source>
        <dbReference type="ARBA" id="ARBA00004651"/>
    </source>
</evidence>
<keyword evidence="4 7" id="KW-0812">Transmembrane</keyword>
<dbReference type="CDD" id="cd06261">
    <property type="entry name" value="TM_PBP2"/>
    <property type="match status" value="1"/>
</dbReference>
<keyword evidence="2 7" id="KW-0813">Transport</keyword>
<comment type="subcellular location">
    <subcellularLocation>
        <location evidence="1 7">Cell membrane</location>
        <topology evidence="1 7">Multi-pass membrane protein</topology>
    </subcellularLocation>
</comment>
<keyword evidence="3" id="KW-1003">Cell membrane</keyword>
<evidence type="ECO:0000256" key="5">
    <source>
        <dbReference type="ARBA" id="ARBA00022989"/>
    </source>
</evidence>
<feature type="transmembrane region" description="Helical" evidence="7">
    <location>
        <begin position="94"/>
        <end position="115"/>
    </location>
</feature>
<accession>A0ABQ2EEQ4</accession>
<evidence type="ECO:0000259" key="8">
    <source>
        <dbReference type="PROSITE" id="PS50928"/>
    </source>
</evidence>
<keyword evidence="10" id="KW-1185">Reference proteome</keyword>
<evidence type="ECO:0000256" key="6">
    <source>
        <dbReference type="ARBA" id="ARBA00023136"/>
    </source>
</evidence>
<evidence type="ECO:0000256" key="2">
    <source>
        <dbReference type="ARBA" id="ARBA00022448"/>
    </source>
</evidence>
<dbReference type="Pfam" id="PF00528">
    <property type="entry name" value="BPD_transp_1"/>
    <property type="match status" value="1"/>
</dbReference>
<comment type="caution">
    <text evidence="9">The sequence shown here is derived from an EMBL/GenBank/DDBJ whole genome shotgun (WGS) entry which is preliminary data.</text>
</comment>
<evidence type="ECO:0000256" key="3">
    <source>
        <dbReference type="ARBA" id="ARBA00022475"/>
    </source>
</evidence>
<protein>
    <submittedName>
        <fullName evidence="9">Cytochrome c biogenesis protein</fullName>
    </submittedName>
</protein>
<feature type="transmembrane region" description="Helical" evidence="7">
    <location>
        <begin position="178"/>
        <end position="200"/>
    </location>
</feature>
<dbReference type="InterPro" id="IPR000515">
    <property type="entry name" value="MetI-like"/>
</dbReference>
<feature type="transmembrane region" description="Helical" evidence="7">
    <location>
        <begin position="34"/>
        <end position="53"/>
    </location>
</feature>
<sequence>MTATSDLDAPAIARRSPAEESARRRRRWRHLPQYVAVSPFFLLFAVFGLYPVFYSLYLSLQRWDGVGPMKFVGLENFRYLLTDSQFWDSIANTLIIWVMSTVPMTVLALLIALGLNSSIRFKGVLRVAYFMPNVTSIVAMSLVFGSIFSGEFGILNWILDLFGFGHVPWLTDPWGIRCAIAIMIIWRWTGYNAIIFLAGLQALPTDVYEAARVDGASPVQTFFRITLPLLRPVLLFSLVMSAIGGLQIFTESQVLLGDRGGPGGAGLTMVLYFYGTAFADNDFGYGAAIAWGIFVVVVLFSILNWRLVQRPERGQVTIKEDMR</sequence>
<proteinExistence type="inferred from homology"/>
<reference evidence="10" key="1">
    <citation type="journal article" date="2019" name="Int. J. Syst. Evol. Microbiol.">
        <title>The Global Catalogue of Microorganisms (GCM) 10K type strain sequencing project: providing services to taxonomists for standard genome sequencing and annotation.</title>
        <authorList>
            <consortium name="The Broad Institute Genomics Platform"/>
            <consortium name="The Broad Institute Genome Sequencing Center for Infectious Disease"/>
            <person name="Wu L."/>
            <person name="Ma J."/>
        </authorList>
    </citation>
    <scope>NUCLEOTIDE SEQUENCE [LARGE SCALE GENOMIC DNA]</scope>
    <source>
        <strain evidence="10">CGMCC 4.7275</strain>
    </source>
</reference>
<dbReference type="SUPFAM" id="SSF161098">
    <property type="entry name" value="MetI-like"/>
    <property type="match status" value="1"/>
</dbReference>
<dbReference type="Proteomes" id="UP000660265">
    <property type="component" value="Unassembled WGS sequence"/>
</dbReference>
<feature type="transmembrane region" description="Helical" evidence="7">
    <location>
        <begin position="285"/>
        <end position="305"/>
    </location>
</feature>
<evidence type="ECO:0000313" key="9">
    <source>
        <dbReference type="EMBL" id="GGK08577.1"/>
    </source>
</evidence>
<dbReference type="PANTHER" id="PTHR30193:SF37">
    <property type="entry name" value="INNER MEMBRANE ABC TRANSPORTER PERMEASE PROTEIN YCJO"/>
    <property type="match status" value="1"/>
</dbReference>